<dbReference type="Proteomes" id="UP000185544">
    <property type="component" value="Chromosome"/>
</dbReference>
<protein>
    <submittedName>
        <fullName evidence="1">Uncharacterized protein</fullName>
    </submittedName>
</protein>
<proteinExistence type="predicted"/>
<dbReference type="AlphaFoldDB" id="A0A1L6MV06"/>
<evidence type="ECO:0000313" key="1">
    <source>
        <dbReference type="EMBL" id="APR99349.1"/>
    </source>
</evidence>
<sequence length="142" mass="15898">MIEMSLFLAGGHWNESNGAVAFKYVDRKNNGFVTFITEMVALQLNCLNHEVKEAVSQTILQVARLSSVIRLDARMILSSCITSGCSFHLRVQGRGIPSRTLYYMPCHDTETVPSRFPKRILARNSWLRATGSAGYLPLAETF</sequence>
<gene>
    <name evidence="1" type="ORF">BCY86_00645</name>
</gene>
<reference evidence="1 2" key="1">
    <citation type="submission" date="2016-08" db="EMBL/GenBank/DDBJ databases">
        <title>Identification and validation of antigenic proteins from Pajaroellobacter abortibovis using de-novo genome sequence assembly and reverse vaccinology.</title>
        <authorList>
            <person name="Welly B.T."/>
            <person name="Miller M.R."/>
            <person name="Stott J.L."/>
            <person name="Blanchard M.T."/>
            <person name="Islas-Trejo A.D."/>
            <person name="O'Rourke S.M."/>
            <person name="Young A.E."/>
            <person name="Medrano J.F."/>
            <person name="Van Eenennaam A.L."/>
        </authorList>
    </citation>
    <scope>NUCLEOTIDE SEQUENCE [LARGE SCALE GENOMIC DNA]</scope>
    <source>
        <strain evidence="1 2">BTF92-0548A/99-0131</strain>
    </source>
</reference>
<accession>A0A1L6MV06</accession>
<keyword evidence="2" id="KW-1185">Reference proteome</keyword>
<dbReference type="STRING" id="1882918.BCY86_00645"/>
<dbReference type="EMBL" id="CP016908">
    <property type="protein sequence ID" value="APR99349.1"/>
    <property type="molecule type" value="Genomic_DNA"/>
</dbReference>
<evidence type="ECO:0000313" key="2">
    <source>
        <dbReference type="Proteomes" id="UP000185544"/>
    </source>
</evidence>
<name>A0A1L6MV06_9BACT</name>
<dbReference type="KEGG" id="pabo:BCY86_00645"/>
<organism evidence="1 2">
    <name type="scientific">Pajaroellobacter abortibovis</name>
    <dbReference type="NCBI Taxonomy" id="1882918"/>
    <lineage>
        <taxon>Bacteria</taxon>
        <taxon>Pseudomonadati</taxon>
        <taxon>Myxococcota</taxon>
        <taxon>Polyangia</taxon>
        <taxon>Polyangiales</taxon>
        <taxon>Polyangiaceae</taxon>
    </lineage>
</organism>